<dbReference type="CDD" id="cd06225">
    <property type="entry name" value="HAMP"/>
    <property type="match status" value="1"/>
</dbReference>
<feature type="domain" description="HAMP" evidence="10">
    <location>
        <begin position="191"/>
        <end position="246"/>
    </location>
</feature>
<comment type="subcellular location">
    <subcellularLocation>
        <location evidence="1">Cell membrane</location>
    </subcellularLocation>
</comment>
<feature type="domain" description="Methyl-accepting transducer" evidence="9">
    <location>
        <begin position="265"/>
        <end position="501"/>
    </location>
</feature>
<gene>
    <name evidence="11" type="ORF">JMA_12230</name>
</gene>
<dbReference type="HOGENOM" id="CLU_000445_107_27_9"/>
<feature type="transmembrane region" description="Helical" evidence="8">
    <location>
        <begin position="164"/>
        <end position="189"/>
    </location>
</feature>
<dbReference type="BioCyc" id="JESP1508404:G14D9-10458-MONOMER"/>
<dbReference type="STRING" id="1508404.JMA_12230"/>
<evidence type="ECO:0000256" key="3">
    <source>
        <dbReference type="ARBA" id="ARBA00023136"/>
    </source>
</evidence>
<dbReference type="Pfam" id="PF00015">
    <property type="entry name" value="MCPsignal"/>
    <property type="match status" value="1"/>
</dbReference>
<proteinExistence type="inferred from homology"/>
<comment type="similarity">
    <text evidence="5">Belongs to the methyl-accepting chemotaxis (MCP) protein family.</text>
</comment>
<dbReference type="Gene3D" id="1.10.287.950">
    <property type="entry name" value="Methyl-accepting chemotaxis protein"/>
    <property type="match status" value="1"/>
</dbReference>
<protein>
    <recommendedName>
        <fullName evidence="13">Methyl-accepting chemotaxis protein</fullName>
    </recommendedName>
</protein>
<keyword evidence="8" id="KW-0812">Transmembrane</keyword>
<dbReference type="Pfam" id="PF00672">
    <property type="entry name" value="HAMP"/>
    <property type="match status" value="1"/>
</dbReference>
<dbReference type="GO" id="GO:0005886">
    <property type="term" value="C:plasma membrane"/>
    <property type="evidence" value="ECO:0007669"/>
    <property type="project" value="UniProtKB-SubCell"/>
</dbReference>
<evidence type="ECO:0000256" key="4">
    <source>
        <dbReference type="ARBA" id="ARBA00023224"/>
    </source>
</evidence>
<dbReference type="PROSITE" id="PS50111">
    <property type="entry name" value="CHEMOTAXIS_TRANSDUC_2"/>
    <property type="match status" value="1"/>
</dbReference>
<sequence>MTLRKRLFLLTLIPLILSSVIILFIVWQMVSLNASVEEDVEILTDLEKLNSELLIIQQSLSNFSLSPTENNRLTTQNQLEQTALLITELEGVMPIQEMESQLMTIQQKYQQLESEATEALEQQNIAEASRQAARTGGITNDIYLLQILADDWYSNKLAETSRQISIIVLISLSAIAIIIIISLIAAAIISRNITRPLHTMLKQAAQVAEGDLTVDVPEHTGHTKFEIHLLSQSFRKMILSLRETVMSVENTSSRVAEFSKEVSGKISELEESGNQIAASTDDLAKGSQAISEDIQSTSEKMIELNRTFTESDALAIRSAEKGSQALTAVKAGRESLEKQQIYTVENTEAAALISKELATFSAFTTEIQDAATFVKAIADQTNLLALNAAIEAARAGEQGKGFAVVADEVKKLAGQSAEATEKITAMVANIQNGMSGITIAASTGQRVSSEQIKSMNLTELAFEEIANKVQDIDKELDSLTKSMKQSSAYTSEVTASMENVSAVTEETAAGTEEISASAEEQQVSFGKVRESIVHLQEMSHTMELQMRRFKLPRNGDES</sequence>
<keyword evidence="7" id="KW-0175">Coiled coil</keyword>
<evidence type="ECO:0008006" key="13">
    <source>
        <dbReference type="Google" id="ProtNLM"/>
    </source>
</evidence>
<evidence type="ECO:0000313" key="11">
    <source>
        <dbReference type="EMBL" id="AJD90540.1"/>
    </source>
</evidence>
<dbReference type="OrthoDB" id="2450685at2"/>
<evidence type="ECO:0000259" key="10">
    <source>
        <dbReference type="PROSITE" id="PS50885"/>
    </source>
</evidence>
<dbReference type="SMART" id="SM00304">
    <property type="entry name" value="HAMP"/>
    <property type="match status" value="1"/>
</dbReference>
<reference evidence="11 12" key="1">
    <citation type="submission" date="2014-08" db="EMBL/GenBank/DDBJ databases">
        <title>Complete genome of a marine bacteria Jeotgalibacillus malaysiensis.</title>
        <authorList>
            <person name="Yaakop A.S."/>
            <person name="Chan K.-G."/>
            <person name="Goh K.M."/>
        </authorList>
    </citation>
    <scope>NUCLEOTIDE SEQUENCE [LARGE SCALE GENOMIC DNA]</scope>
    <source>
        <strain evidence="11 12">D5</strain>
    </source>
</reference>
<feature type="coiled-coil region" evidence="7">
    <location>
        <begin position="95"/>
        <end position="129"/>
    </location>
</feature>
<dbReference type="SMART" id="SM00283">
    <property type="entry name" value="MA"/>
    <property type="match status" value="1"/>
</dbReference>
<dbReference type="EMBL" id="CP009416">
    <property type="protein sequence ID" value="AJD90540.1"/>
    <property type="molecule type" value="Genomic_DNA"/>
</dbReference>
<evidence type="ECO:0000256" key="5">
    <source>
        <dbReference type="ARBA" id="ARBA00029447"/>
    </source>
</evidence>
<evidence type="ECO:0000256" key="1">
    <source>
        <dbReference type="ARBA" id="ARBA00004236"/>
    </source>
</evidence>
<evidence type="ECO:0000256" key="2">
    <source>
        <dbReference type="ARBA" id="ARBA00022475"/>
    </source>
</evidence>
<dbReference type="SUPFAM" id="SSF58104">
    <property type="entry name" value="Methyl-accepting chemotaxis protein (MCP) signaling domain"/>
    <property type="match status" value="1"/>
</dbReference>
<dbReference type="PROSITE" id="PS50885">
    <property type="entry name" value="HAMP"/>
    <property type="match status" value="1"/>
</dbReference>
<dbReference type="InterPro" id="IPR004089">
    <property type="entry name" value="MCPsignal_dom"/>
</dbReference>
<dbReference type="AlphaFoldDB" id="A0A0B5AJL2"/>
<evidence type="ECO:0000259" key="9">
    <source>
        <dbReference type="PROSITE" id="PS50111"/>
    </source>
</evidence>
<dbReference type="InterPro" id="IPR003660">
    <property type="entry name" value="HAMP_dom"/>
</dbReference>
<feature type="transmembrane region" description="Helical" evidence="8">
    <location>
        <begin position="7"/>
        <end position="30"/>
    </location>
</feature>
<keyword evidence="2" id="KW-1003">Cell membrane</keyword>
<keyword evidence="4 6" id="KW-0807">Transducer</keyword>
<dbReference type="GO" id="GO:0007165">
    <property type="term" value="P:signal transduction"/>
    <property type="evidence" value="ECO:0007669"/>
    <property type="project" value="UniProtKB-KW"/>
</dbReference>
<dbReference type="PANTHER" id="PTHR32089">
    <property type="entry name" value="METHYL-ACCEPTING CHEMOTAXIS PROTEIN MCPB"/>
    <property type="match status" value="1"/>
</dbReference>
<organism evidence="11 12">
    <name type="scientific">Jeotgalibacillus malaysiensis</name>
    <dbReference type="NCBI Taxonomy" id="1508404"/>
    <lineage>
        <taxon>Bacteria</taxon>
        <taxon>Bacillati</taxon>
        <taxon>Bacillota</taxon>
        <taxon>Bacilli</taxon>
        <taxon>Bacillales</taxon>
        <taxon>Caryophanaceae</taxon>
        <taxon>Jeotgalibacillus</taxon>
    </lineage>
</organism>
<name>A0A0B5AJL2_9BACL</name>
<keyword evidence="12" id="KW-1185">Reference proteome</keyword>
<accession>A0A0B5AJL2</accession>
<dbReference type="KEGG" id="jeo:JMA_12230"/>
<evidence type="ECO:0000256" key="6">
    <source>
        <dbReference type="PROSITE-ProRule" id="PRU00284"/>
    </source>
</evidence>
<evidence type="ECO:0000313" key="12">
    <source>
        <dbReference type="Proteomes" id="UP000031449"/>
    </source>
</evidence>
<dbReference type="Proteomes" id="UP000031449">
    <property type="component" value="Chromosome"/>
</dbReference>
<keyword evidence="3 8" id="KW-0472">Membrane</keyword>
<evidence type="ECO:0000256" key="8">
    <source>
        <dbReference type="SAM" id="Phobius"/>
    </source>
</evidence>
<evidence type="ECO:0000256" key="7">
    <source>
        <dbReference type="SAM" id="Coils"/>
    </source>
</evidence>
<dbReference type="PANTHER" id="PTHR32089:SF112">
    <property type="entry name" value="LYSOZYME-LIKE PROTEIN-RELATED"/>
    <property type="match status" value="1"/>
</dbReference>
<keyword evidence="8" id="KW-1133">Transmembrane helix</keyword>